<evidence type="ECO:0000313" key="2">
    <source>
        <dbReference type="EMBL" id="PYI20941.1"/>
    </source>
</evidence>
<gene>
    <name evidence="2" type="ORF">BO99DRAFT_472501</name>
</gene>
<name>A0A2V5HBE5_ASPV1</name>
<keyword evidence="1" id="KW-0812">Transmembrane</keyword>
<organism evidence="2 3">
    <name type="scientific">Aspergillus violaceofuscus (strain CBS 115571)</name>
    <dbReference type="NCBI Taxonomy" id="1450538"/>
    <lineage>
        <taxon>Eukaryota</taxon>
        <taxon>Fungi</taxon>
        <taxon>Dikarya</taxon>
        <taxon>Ascomycota</taxon>
        <taxon>Pezizomycotina</taxon>
        <taxon>Eurotiomycetes</taxon>
        <taxon>Eurotiomycetidae</taxon>
        <taxon>Eurotiales</taxon>
        <taxon>Aspergillaceae</taxon>
        <taxon>Aspergillus</taxon>
    </lineage>
</organism>
<proteinExistence type="predicted"/>
<keyword evidence="1" id="KW-1133">Transmembrane helix</keyword>
<evidence type="ECO:0000256" key="1">
    <source>
        <dbReference type="SAM" id="Phobius"/>
    </source>
</evidence>
<keyword evidence="1" id="KW-0472">Membrane</keyword>
<dbReference type="EMBL" id="KZ825121">
    <property type="protein sequence ID" value="PYI20941.1"/>
    <property type="molecule type" value="Genomic_DNA"/>
</dbReference>
<dbReference type="AlphaFoldDB" id="A0A2V5HBE5"/>
<sequence>MELTLDRMRTVSKGTREFVIRTAHGPTEPLSILNPFTVHTLSCANFTSEGRAVQTRLRSCNHGQYPPDSTLLSTRPASSNVPAGSVPRAVIYSTSWPPVYGVWRTPVSALNSVTSEAKLCSVCSACTGGVSDVMGQDETGPCPVLVFWLFGFGGAATLFVHLTSRLTTARCWCAPPHLPLAPPGPAIGMVPLLQLQLGSDLDLFGAWFG</sequence>
<dbReference type="Proteomes" id="UP000249829">
    <property type="component" value="Unassembled WGS sequence"/>
</dbReference>
<reference evidence="2 3" key="1">
    <citation type="submission" date="2018-02" db="EMBL/GenBank/DDBJ databases">
        <title>The genomes of Aspergillus section Nigri reveals drivers in fungal speciation.</title>
        <authorList>
            <consortium name="DOE Joint Genome Institute"/>
            <person name="Vesth T.C."/>
            <person name="Nybo J."/>
            <person name="Theobald S."/>
            <person name="Brandl J."/>
            <person name="Frisvad J.C."/>
            <person name="Nielsen K.F."/>
            <person name="Lyhne E.K."/>
            <person name="Kogle M.E."/>
            <person name="Kuo A."/>
            <person name="Riley R."/>
            <person name="Clum A."/>
            <person name="Nolan M."/>
            <person name="Lipzen A."/>
            <person name="Salamov A."/>
            <person name="Henrissat B."/>
            <person name="Wiebenga A."/>
            <person name="De vries R.P."/>
            <person name="Grigoriev I.V."/>
            <person name="Mortensen U.H."/>
            <person name="Andersen M.R."/>
            <person name="Baker S.E."/>
        </authorList>
    </citation>
    <scope>NUCLEOTIDE SEQUENCE [LARGE SCALE GENOMIC DNA]</scope>
    <source>
        <strain evidence="2 3">CBS 115571</strain>
    </source>
</reference>
<protein>
    <submittedName>
        <fullName evidence="2">Uncharacterized protein</fullName>
    </submittedName>
</protein>
<keyword evidence="3" id="KW-1185">Reference proteome</keyword>
<evidence type="ECO:0000313" key="3">
    <source>
        <dbReference type="Proteomes" id="UP000249829"/>
    </source>
</evidence>
<accession>A0A2V5HBE5</accession>
<feature type="transmembrane region" description="Helical" evidence="1">
    <location>
        <begin position="144"/>
        <end position="162"/>
    </location>
</feature>